<dbReference type="SUPFAM" id="SSF101874">
    <property type="entry name" value="YceI-like"/>
    <property type="match status" value="1"/>
</dbReference>
<dbReference type="SMART" id="SM00867">
    <property type="entry name" value="YceI"/>
    <property type="match status" value="1"/>
</dbReference>
<dbReference type="AlphaFoldDB" id="A0A2U9T7S9"/>
<evidence type="ECO:0000313" key="2">
    <source>
        <dbReference type="EMBL" id="AWV08796.1"/>
    </source>
</evidence>
<evidence type="ECO:0000313" key="3">
    <source>
        <dbReference type="Proteomes" id="UP000249447"/>
    </source>
</evidence>
<dbReference type="PANTHER" id="PTHR34406:SF1">
    <property type="entry name" value="PROTEIN YCEI"/>
    <property type="match status" value="1"/>
</dbReference>
<sequence length="231" mass="25894">MAVTAASVAFDRPRPGRYFLADSAPAAWLSAVAPRPGRRCFRLLSGLLPGLLLLGSPLPASAQQKIGAFDPEHTRFGVELRTRWGQRVVGRFPRYQGELVAVDEDRRQVRVRLATAAVRIGDSERYTAMARGKAFFDAEHYPEVEFVSDPVSEEDVRRGGTLRGRLTIRGVTRYETFQLQPATCARPGRDCDVIASGRIDRYDYGLDAWKLALDNHVRFIMQVRLDKDSES</sequence>
<dbReference type="PANTHER" id="PTHR34406">
    <property type="entry name" value="PROTEIN YCEI"/>
    <property type="match status" value="1"/>
</dbReference>
<feature type="domain" description="Lipid/polyisoprenoid-binding YceI-like" evidence="1">
    <location>
        <begin position="66"/>
        <end position="226"/>
    </location>
</feature>
<name>A0A2U9T7S9_9GAMM</name>
<dbReference type="InterPro" id="IPR007372">
    <property type="entry name" value="Lipid/polyisoprenoid-bd_YceI"/>
</dbReference>
<dbReference type="Gene3D" id="2.40.128.110">
    <property type="entry name" value="Lipid/polyisoprenoid-binding, YceI-like"/>
    <property type="match status" value="1"/>
</dbReference>
<dbReference type="InterPro" id="IPR036761">
    <property type="entry name" value="TTHA0802/YceI-like_sf"/>
</dbReference>
<proteinExistence type="predicted"/>
<protein>
    <recommendedName>
        <fullName evidence="1">Lipid/polyisoprenoid-binding YceI-like domain-containing protein</fullName>
    </recommendedName>
</protein>
<dbReference type="Pfam" id="PF04264">
    <property type="entry name" value="YceI"/>
    <property type="match status" value="1"/>
</dbReference>
<accession>A0A2U9T7S9</accession>
<gene>
    <name evidence="2" type="ORF">C9I47_3132</name>
</gene>
<dbReference type="KEGG" id="lmb:C9I47_3132"/>
<dbReference type="Proteomes" id="UP000249447">
    <property type="component" value="Chromosome"/>
</dbReference>
<organism evidence="2 3">
    <name type="scientific">Marilutibacter maris</name>
    <dbReference type="NCBI Taxonomy" id="1605891"/>
    <lineage>
        <taxon>Bacteria</taxon>
        <taxon>Pseudomonadati</taxon>
        <taxon>Pseudomonadota</taxon>
        <taxon>Gammaproteobacteria</taxon>
        <taxon>Lysobacterales</taxon>
        <taxon>Lysobacteraceae</taxon>
        <taxon>Marilutibacter</taxon>
    </lineage>
</organism>
<reference evidence="2 3" key="1">
    <citation type="submission" date="2018-05" db="EMBL/GenBank/DDBJ databases">
        <title>The complete genome of Lysobacter maris HZ9B, a marine bacterium antagonistic against terrestrial plant pathogens.</title>
        <authorList>
            <person name="Zhang X.-Q."/>
        </authorList>
    </citation>
    <scope>NUCLEOTIDE SEQUENCE [LARGE SCALE GENOMIC DNA]</scope>
    <source>
        <strain evidence="2 3">HZ9B</strain>
    </source>
</reference>
<evidence type="ECO:0000259" key="1">
    <source>
        <dbReference type="SMART" id="SM00867"/>
    </source>
</evidence>
<keyword evidence="3" id="KW-1185">Reference proteome</keyword>
<dbReference type="EMBL" id="CP029843">
    <property type="protein sequence ID" value="AWV08796.1"/>
    <property type="molecule type" value="Genomic_DNA"/>
</dbReference>